<dbReference type="PANTHER" id="PTHR35526:SF3">
    <property type="entry name" value="ANTI-SIGMA-F FACTOR RSBW"/>
    <property type="match status" value="1"/>
</dbReference>
<protein>
    <recommendedName>
        <fullName evidence="2">Histidine kinase/HSP90-like ATPase domain-containing protein</fullName>
    </recommendedName>
</protein>
<dbReference type="Gene3D" id="3.30.565.10">
    <property type="entry name" value="Histidine kinase-like ATPase, C-terminal domain"/>
    <property type="match status" value="1"/>
</dbReference>
<evidence type="ECO:0000259" key="2">
    <source>
        <dbReference type="Pfam" id="PF13581"/>
    </source>
</evidence>
<gene>
    <name evidence="3" type="ORF">GCM10010430_55440</name>
</gene>
<sequence length="119" mass="12613">MEPVREIVRAHLRLWNKDELSFVAELGVTELLTNVYNHAGGGCELMMSETASGIFVGVTDRNAALPVVREPTDDGIGGRGLFLLAAMADELVSESRDGGKQVGFRLGLAAPALGAEEST</sequence>
<accession>A0ABP5RN66</accession>
<keyword evidence="1" id="KW-0723">Serine/threonine-protein kinase</keyword>
<dbReference type="PANTHER" id="PTHR35526">
    <property type="entry name" value="ANTI-SIGMA-F FACTOR RSBW-RELATED"/>
    <property type="match status" value="1"/>
</dbReference>
<keyword evidence="4" id="KW-1185">Reference proteome</keyword>
<keyword evidence="1" id="KW-0418">Kinase</keyword>
<comment type="caution">
    <text evidence="3">The sequence shown here is derived from an EMBL/GenBank/DDBJ whole genome shotgun (WGS) entry which is preliminary data.</text>
</comment>
<dbReference type="InterPro" id="IPR050267">
    <property type="entry name" value="Anti-sigma-factor_SerPK"/>
</dbReference>
<name>A0ABP5RN66_9ACTN</name>
<reference evidence="4" key="1">
    <citation type="journal article" date="2019" name="Int. J. Syst. Evol. Microbiol.">
        <title>The Global Catalogue of Microorganisms (GCM) 10K type strain sequencing project: providing services to taxonomists for standard genome sequencing and annotation.</title>
        <authorList>
            <consortium name="The Broad Institute Genomics Platform"/>
            <consortium name="The Broad Institute Genome Sequencing Center for Infectious Disease"/>
            <person name="Wu L."/>
            <person name="Ma J."/>
        </authorList>
    </citation>
    <scope>NUCLEOTIDE SEQUENCE [LARGE SCALE GENOMIC DNA]</scope>
    <source>
        <strain evidence="4">JCM 7356</strain>
    </source>
</reference>
<proteinExistence type="predicted"/>
<dbReference type="Proteomes" id="UP001500305">
    <property type="component" value="Unassembled WGS sequence"/>
</dbReference>
<keyword evidence="1" id="KW-0808">Transferase</keyword>
<dbReference type="CDD" id="cd16936">
    <property type="entry name" value="HATPase_RsbW-like"/>
    <property type="match status" value="1"/>
</dbReference>
<dbReference type="EMBL" id="BAAATR010000029">
    <property type="protein sequence ID" value="GAA2263770.1"/>
    <property type="molecule type" value="Genomic_DNA"/>
</dbReference>
<evidence type="ECO:0000313" key="3">
    <source>
        <dbReference type="EMBL" id="GAA2263770.1"/>
    </source>
</evidence>
<evidence type="ECO:0000313" key="4">
    <source>
        <dbReference type="Proteomes" id="UP001500305"/>
    </source>
</evidence>
<dbReference type="Pfam" id="PF13581">
    <property type="entry name" value="HATPase_c_2"/>
    <property type="match status" value="1"/>
</dbReference>
<dbReference type="InterPro" id="IPR036890">
    <property type="entry name" value="HATPase_C_sf"/>
</dbReference>
<dbReference type="RefSeq" id="WP_344639230.1">
    <property type="nucleotide sequence ID" value="NZ_BAAATR010000029.1"/>
</dbReference>
<feature type="domain" description="Histidine kinase/HSP90-like ATPase" evidence="2">
    <location>
        <begin position="3"/>
        <end position="104"/>
    </location>
</feature>
<dbReference type="InterPro" id="IPR003594">
    <property type="entry name" value="HATPase_dom"/>
</dbReference>
<organism evidence="3 4">
    <name type="scientific">Kitasatospora cystarginea</name>
    <dbReference type="NCBI Taxonomy" id="58350"/>
    <lineage>
        <taxon>Bacteria</taxon>
        <taxon>Bacillati</taxon>
        <taxon>Actinomycetota</taxon>
        <taxon>Actinomycetes</taxon>
        <taxon>Kitasatosporales</taxon>
        <taxon>Streptomycetaceae</taxon>
        <taxon>Kitasatospora</taxon>
    </lineage>
</organism>
<evidence type="ECO:0000256" key="1">
    <source>
        <dbReference type="ARBA" id="ARBA00022527"/>
    </source>
</evidence>